<dbReference type="GO" id="GO:0019433">
    <property type="term" value="P:triglyceride catabolic process"/>
    <property type="evidence" value="ECO:0007669"/>
    <property type="project" value="TreeGrafter"/>
</dbReference>
<dbReference type="EMBL" id="QEAM01000005">
    <property type="protein sequence ID" value="TPX51367.1"/>
    <property type="molecule type" value="Genomic_DNA"/>
</dbReference>
<dbReference type="GO" id="GO:0004806">
    <property type="term" value="F:triacylglycerol lipase activity"/>
    <property type="evidence" value="ECO:0007669"/>
    <property type="project" value="TreeGrafter"/>
</dbReference>
<feature type="domain" description="Alpha/beta hydrolase fold-3" evidence="3">
    <location>
        <begin position="225"/>
        <end position="352"/>
    </location>
</feature>
<feature type="region of interest" description="Disordered" evidence="2">
    <location>
        <begin position="555"/>
        <end position="581"/>
    </location>
</feature>
<evidence type="ECO:0000259" key="3">
    <source>
        <dbReference type="Pfam" id="PF07859"/>
    </source>
</evidence>
<dbReference type="PROSITE" id="PS01174">
    <property type="entry name" value="LIPASE_GDXG_SER"/>
    <property type="match status" value="1"/>
</dbReference>
<dbReference type="Proteomes" id="UP000320475">
    <property type="component" value="Unassembled WGS sequence"/>
</dbReference>
<evidence type="ECO:0000313" key="5">
    <source>
        <dbReference type="Proteomes" id="UP000320475"/>
    </source>
</evidence>
<evidence type="ECO:0000313" key="4">
    <source>
        <dbReference type="EMBL" id="TPX51367.1"/>
    </source>
</evidence>
<name>A0A507DJI5_9FUNG</name>
<dbReference type="AlphaFoldDB" id="A0A507DJI5"/>
<evidence type="ECO:0000256" key="2">
    <source>
        <dbReference type="SAM" id="MobiDB-lite"/>
    </source>
</evidence>
<feature type="region of interest" description="Disordered" evidence="2">
    <location>
        <begin position="596"/>
        <end position="618"/>
    </location>
</feature>
<comment type="caution">
    <text evidence="4">The sequence shown here is derived from an EMBL/GenBank/DDBJ whole genome shotgun (WGS) entry which is preliminary data.</text>
</comment>
<evidence type="ECO:0000256" key="1">
    <source>
        <dbReference type="PROSITE-ProRule" id="PRU10038"/>
    </source>
</evidence>
<dbReference type="SUPFAM" id="SSF53474">
    <property type="entry name" value="alpha/beta-Hydrolases"/>
    <property type="match status" value="1"/>
</dbReference>
<dbReference type="OrthoDB" id="5570009at2759"/>
<feature type="region of interest" description="Disordered" evidence="2">
    <location>
        <begin position="737"/>
        <end position="782"/>
    </location>
</feature>
<dbReference type="GO" id="GO:0004771">
    <property type="term" value="F:sterol ester esterase activity"/>
    <property type="evidence" value="ECO:0007669"/>
    <property type="project" value="TreeGrafter"/>
</dbReference>
<sequence length="821" mass="92427">MIDHILGRPSAGWRRTQVLATCVIATLLLRNGGQSPPVAWLKGFNDRLERLPAWKIVCGTLTASYFMRHIFLLLFLQGPEPLVRMYTRSFYRATWILTALDAGFLTAMPIKPKILRDFLSVAFSVLYLFNAEAADSKVRRYRSMATVEMMRISWDKVDNPILRMATRRDRPWLRFRKDITLPRPSKPSTTSFPDVQLPPIAARFYYSGTEGQLKQCEDLIFLIPGGGFVCMPPRCHDNYVSQWAKQTNRPIVAINYGKAPQYPYPWALEECFDAYKTVIETNGACLGMSGWQGRNSDGSITTRQPIRIVMAGDSAGGNLAAGLILKLLDLADPDYPAPRGVVLIYPCLSFDMACWMQPDQLRMIRAESSKSLVDLAEAKNHLSRMSPLAVPNAPRKIDILTDKVDHTPSWYRWRPDDEPKKGIQIPSSLSMTSRMSYFTDRVIAPEVIRAMGLLYLGTSPSPPNFQEDYYLSPVVAPDDLLARFPQCYLLCGEKDPFVDDTVVFASRLRDSKTRAQRELRRTRGRVTRLRHDALWQHHQAMKENEVLPIAGENMTNSAHRSGTLPMNSNGRNSPEQLNDREDSDLMVSDDEELAMGSNDKRNETFGTDSSPPPSVLPSFAEVPQIGEETYSKHPFARNPNSAVRFKILAGMSHGIFQMGSILPEFTQAVKLTARWLEEMLVDESLDSCLPSAVETEITQTVANAMYKREDVAHDHSIGFYNATPAHPHNISTNISMHTQPSSSVPTSILRPSQHNGHPDTVPPRRVQLADSSSAPYSASGDRYSGNVVNGIRRPRSIRNLNEVSEYEIFGRRRNVLTQNLF</sequence>
<dbReference type="Pfam" id="PF07859">
    <property type="entry name" value="Abhydrolase_3"/>
    <property type="match status" value="1"/>
</dbReference>
<feature type="compositionally biased region" description="Polar residues" evidence="2">
    <location>
        <begin position="555"/>
        <end position="576"/>
    </location>
</feature>
<organism evidence="4 5">
    <name type="scientific">Synchytrium endobioticum</name>
    <dbReference type="NCBI Taxonomy" id="286115"/>
    <lineage>
        <taxon>Eukaryota</taxon>
        <taxon>Fungi</taxon>
        <taxon>Fungi incertae sedis</taxon>
        <taxon>Chytridiomycota</taxon>
        <taxon>Chytridiomycota incertae sedis</taxon>
        <taxon>Chytridiomycetes</taxon>
        <taxon>Synchytriales</taxon>
        <taxon>Synchytriaceae</taxon>
        <taxon>Synchytrium</taxon>
    </lineage>
</organism>
<dbReference type="InterPro" id="IPR013094">
    <property type="entry name" value="AB_hydrolase_3"/>
</dbReference>
<dbReference type="GO" id="GO:0005829">
    <property type="term" value="C:cytosol"/>
    <property type="evidence" value="ECO:0007669"/>
    <property type="project" value="TreeGrafter"/>
</dbReference>
<dbReference type="PANTHER" id="PTHR23025">
    <property type="entry name" value="TRIACYLGLYCEROL LIPASE"/>
    <property type="match status" value="1"/>
</dbReference>
<reference evidence="4 5" key="1">
    <citation type="journal article" date="2019" name="Sci. Rep.">
        <title>Comparative genomics of chytrid fungi reveal insights into the obligate biotrophic and pathogenic lifestyle of Synchytrium endobioticum.</title>
        <authorList>
            <person name="van de Vossenberg B.T.L.H."/>
            <person name="Warris S."/>
            <person name="Nguyen H.D.T."/>
            <person name="van Gent-Pelzer M.P.E."/>
            <person name="Joly D.L."/>
            <person name="van de Geest H.C."/>
            <person name="Bonants P.J.M."/>
            <person name="Smith D.S."/>
            <person name="Levesque C.A."/>
            <person name="van der Lee T.A.J."/>
        </authorList>
    </citation>
    <scope>NUCLEOTIDE SEQUENCE [LARGE SCALE GENOMIC DNA]</scope>
    <source>
        <strain evidence="4 5">LEV6574</strain>
    </source>
</reference>
<dbReference type="InterPro" id="IPR033140">
    <property type="entry name" value="Lipase_GDXG_put_SER_AS"/>
</dbReference>
<proteinExistence type="predicted"/>
<dbReference type="PANTHER" id="PTHR23025:SF3">
    <property type="entry name" value="HORMONE-SENSITIVE LIPASE"/>
    <property type="match status" value="1"/>
</dbReference>
<dbReference type="Gene3D" id="3.40.50.1820">
    <property type="entry name" value="alpha/beta hydrolase"/>
    <property type="match status" value="1"/>
</dbReference>
<accession>A0A507DJI5</accession>
<protein>
    <recommendedName>
        <fullName evidence="3">Alpha/beta hydrolase fold-3 domain-containing protein</fullName>
    </recommendedName>
</protein>
<feature type="active site" evidence="1">
    <location>
        <position position="314"/>
    </location>
</feature>
<dbReference type="VEuPathDB" id="FungiDB:SeMB42_g01623"/>
<feature type="compositionally biased region" description="Polar residues" evidence="2">
    <location>
        <begin position="737"/>
        <end position="755"/>
    </location>
</feature>
<dbReference type="InterPro" id="IPR029058">
    <property type="entry name" value="AB_hydrolase_fold"/>
</dbReference>
<gene>
    <name evidence="4" type="ORF">SeLEV6574_g00354</name>
</gene>